<dbReference type="EMBL" id="MFEO01000018">
    <property type="protein sequence ID" value="OGE89642.1"/>
    <property type="molecule type" value="Genomic_DNA"/>
</dbReference>
<dbReference type="STRING" id="1817828.A2722_02210"/>
<dbReference type="InterPro" id="IPR002649">
    <property type="entry name" value="tRNA_m1G_MeTrfase_TrmD"/>
</dbReference>
<keyword evidence="11 15" id="KW-0819">tRNA processing</keyword>
<dbReference type="InterPro" id="IPR029028">
    <property type="entry name" value="Alpha/beta_knot_MTases"/>
</dbReference>
<dbReference type="PANTHER" id="PTHR46417:SF1">
    <property type="entry name" value="TRNA (GUANINE-N(1)-)-METHYLTRANSFERASE"/>
    <property type="match status" value="1"/>
</dbReference>
<dbReference type="HAMAP" id="MF_00605">
    <property type="entry name" value="TrmD"/>
    <property type="match status" value="1"/>
</dbReference>
<evidence type="ECO:0000256" key="14">
    <source>
        <dbReference type="ARBA" id="ARBA00047783"/>
    </source>
</evidence>
<evidence type="ECO:0000256" key="12">
    <source>
        <dbReference type="ARBA" id="ARBA00029736"/>
    </source>
</evidence>
<dbReference type="GO" id="GO:0002939">
    <property type="term" value="P:tRNA N1-guanine methylation"/>
    <property type="evidence" value="ECO:0007669"/>
    <property type="project" value="TreeGrafter"/>
</dbReference>
<dbReference type="InterPro" id="IPR029026">
    <property type="entry name" value="tRNA_m1G_MTases_N"/>
</dbReference>
<dbReference type="GO" id="GO:0005829">
    <property type="term" value="C:cytosol"/>
    <property type="evidence" value="ECO:0007669"/>
    <property type="project" value="TreeGrafter"/>
</dbReference>
<keyword evidence="8 15" id="KW-0489">Methyltransferase</keyword>
<dbReference type="Gene3D" id="3.40.1280.10">
    <property type="match status" value="1"/>
</dbReference>
<dbReference type="InterPro" id="IPR023148">
    <property type="entry name" value="tRNA_m1G_MeTrfase_C_sf"/>
</dbReference>
<evidence type="ECO:0000256" key="6">
    <source>
        <dbReference type="ARBA" id="ARBA00014679"/>
    </source>
</evidence>
<evidence type="ECO:0000256" key="17">
    <source>
        <dbReference type="RuleBase" id="RU003464"/>
    </source>
</evidence>
<dbReference type="CDD" id="cd18080">
    <property type="entry name" value="TrmD-like"/>
    <property type="match status" value="1"/>
</dbReference>
<name>A0A1F5PIZ2_9BACT</name>
<evidence type="ECO:0000256" key="9">
    <source>
        <dbReference type="ARBA" id="ARBA00022679"/>
    </source>
</evidence>
<keyword evidence="10 15" id="KW-0949">S-adenosyl-L-methionine</keyword>
<evidence type="ECO:0000313" key="20">
    <source>
        <dbReference type="Proteomes" id="UP000178377"/>
    </source>
</evidence>
<comment type="catalytic activity">
    <reaction evidence="14 15 17">
        <text>guanosine(37) in tRNA + S-adenosyl-L-methionine = N(1)-methylguanosine(37) in tRNA + S-adenosyl-L-homocysteine + H(+)</text>
        <dbReference type="Rhea" id="RHEA:36899"/>
        <dbReference type="Rhea" id="RHEA-COMP:10145"/>
        <dbReference type="Rhea" id="RHEA-COMP:10147"/>
        <dbReference type="ChEBI" id="CHEBI:15378"/>
        <dbReference type="ChEBI" id="CHEBI:57856"/>
        <dbReference type="ChEBI" id="CHEBI:59789"/>
        <dbReference type="ChEBI" id="CHEBI:73542"/>
        <dbReference type="ChEBI" id="CHEBI:74269"/>
        <dbReference type="EC" id="2.1.1.228"/>
    </reaction>
</comment>
<evidence type="ECO:0000256" key="13">
    <source>
        <dbReference type="ARBA" id="ARBA00033392"/>
    </source>
</evidence>
<evidence type="ECO:0000256" key="8">
    <source>
        <dbReference type="ARBA" id="ARBA00022603"/>
    </source>
</evidence>
<evidence type="ECO:0000256" key="4">
    <source>
        <dbReference type="ARBA" id="ARBA00011738"/>
    </source>
</evidence>
<evidence type="ECO:0000256" key="1">
    <source>
        <dbReference type="ARBA" id="ARBA00002634"/>
    </source>
</evidence>
<comment type="caution">
    <text evidence="15">Lacks conserved residue(s) required for the propagation of feature annotation.</text>
</comment>
<dbReference type="NCBIfam" id="NF000648">
    <property type="entry name" value="PRK00026.1"/>
    <property type="match status" value="1"/>
</dbReference>
<dbReference type="NCBIfam" id="TIGR00088">
    <property type="entry name" value="trmD"/>
    <property type="match status" value="1"/>
</dbReference>
<feature type="binding site" evidence="15 16">
    <location>
        <position position="111"/>
    </location>
    <ligand>
        <name>S-adenosyl-L-methionine</name>
        <dbReference type="ChEBI" id="CHEBI:59789"/>
    </ligand>
</feature>
<dbReference type="SUPFAM" id="SSF75217">
    <property type="entry name" value="alpha/beta knot"/>
    <property type="match status" value="1"/>
</dbReference>
<dbReference type="FunFam" id="3.40.1280.10:FF:000001">
    <property type="entry name" value="tRNA (guanine-N(1)-)-methyltransferase"/>
    <property type="match status" value="1"/>
</dbReference>
<comment type="function">
    <text evidence="1 15 17">Specifically methylates guanosine-37 in various tRNAs.</text>
</comment>
<dbReference type="PANTHER" id="PTHR46417">
    <property type="entry name" value="TRNA (GUANINE-N(1)-)-METHYLTRANSFERASE"/>
    <property type="match status" value="1"/>
</dbReference>
<dbReference type="GO" id="GO:0052906">
    <property type="term" value="F:tRNA (guanine(37)-N1)-methyltransferase activity"/>
    <property type="evidence" value="ECO:0007669"/>
    <property type="project" value="UniProtKB-UniRule"/>
</dbReference>
<evidence type="ECO:0000256" key="15">
    <source>
        <dbReference type="HAMAP-Rule" id="MF_00605"/>
    </source>
</evidence>
<evidence type="ECO:0000256" key="16">
    <source>
        <dbReference type="PIRSR" id="PIRSR000386-1"/>
    </source>
</evidence>
<comment type="subunit">
    <text evidence="4 15 17">Homodimer.</text>
</comment>
<dbReference type="InterPro" id="IPR016009">
    <property type="entry name" value="tRNA_MeTrfase_TRMD/TRM10"/>
</dbReference>
<dbReference type="Gene3D" id="1.10.1270.20">
    <property type="entry name" value="tRNA(m1g37)methyltransferase, domain 2"/>
    <property type="match status" value="1"/>
</dbReference>
<feature type="binding site" evidence="16">
    <location>
        <begin position="131"/>
        <end position="136"/>
    </location>
    <ligand>
        <name>S-adenosyl-L-methionine</name>
        <dbReference type="ChEBI" id="CHEBI:59789"/>
    </ligand>
</feature>
<comment type="caution">
    <text evidence="19">The sequence shown here is derived from an EMBL/GenBank/DDBJ whole genome shotgun (WGS) entry which is preliminary data.</text>
</comment>
<evidence type="ECO:0000256" key="10">
    <source>
        <dbReference type="ARBA" id="ARBA00022691"/>
    </source>
</evidence>
<protein>
    <recommendedName>
        <fullName evidence="6 15">tRNA (guanine-N(1)-)-methyltransferase</fullName>
        <ecNumber evidence="5 15">2.1.1.228</ecNumber>
    </recommendedName>
    <alternativeName>
        <fullName evidence="12 15">M1G-methyltransferase</fullName>
    </alternativeName>
    <alternativeName>
        <fullName evidence="13 15">tRNA [GM37] methyltransferase</fullName>
    </alternativeName>
</protein>
<keyword evidence="9 15" id="KW-0808">Transferase</keyword>
<evidence type="ECO:0000313" key="19">
    <source>
        <dbReference type="EMBL" id="OGE89642.1"/>
    </source>
</evidence>
<dbReference type="PIRSF" id="PIRSF000386">
    <property type="entry name" value="tRNA_mtase"/>
    <property type="match status" value="1"/>
</dbReference>
<gene>
    <name evidence="15" type="primary">trmD</name>
    <name evidence="19" type="ORF">A2722_02210</name>
</gene>
<evidence type="ECO:0000256" key="3">
    <source>
        <dbReference type="ARBA" id="ARBA00007630"/>
    </source>
</evidence>
<feature type="domain" description="tRNA methyltransferase TRMD/TRM10-type" evidence="18">
    <location>
        <begin position="1"/>
        <end position="235"/>
    </location>
</feature>
<evidence type="ECO:0000256" key="2">
    <source>
        <dbReference type="ARBA" id="ARBA00004496"/>
    </source>
</evidence>
<dbReference type="AlphaFoldDB" id="A0A1F5PIZ2"/>
<comment type="subcellular location">
    <subcellularLocation>
        <location evidence="2 15 17">Cytoplasm</location>
    </subcellularLocation>
</comment>
<keyword evidence="7 15" id="KW-0963">Cytoplasm</keyword>
<reference evidence="19 20" key="1">
    <citation type="journal article" date="2016" name="Nat. Commun.">
        <title>Thousands of microbial genomes shed light on interconnected biogeochemical processes in an aquifer system.</title>
        <authorList>
            <person name="Anantharaman K."/>
            <person name="Brown C.T."/>
            <person name="Hug L.A."/>
            <person name="Sharon I."/>
            <person name="Castelle C.J."/>
            <person name="Probst A.J."/>
            <person name="Thomas B.C."/>
            <person name="Singh A."/>
            <person name="Wilkins M.J."/>
            <person name="Karaoz U."/>
            <person name="Brodie E.L."/>
            <person name="Williams K.H."/>
            <person name="Hubbard S.S."/>
            <person name="Banfield J.F."/>
        </authorList>
    </citation>
    <scope>NUCLEOTIDE SEQUENCE [LARGE SCALE GENOMIC DNA]</scope>
</reference>
<evidence type="ECO:0000256" key="5">
    <source>
        <dbReference type="ARBA" id="ARBA00012807"/>
    </source>
</evidence>
<evidence type="ECO:0000256" key="11">
    <source>
        <dbReference type="ARBA" id="ARBA00022694"/>
    </source>
</evidence>
<proteinExistence type="inferred from homology"/>
<dbReference type="EC" id="2.1.1.228" evidence="5 15"/>
<dbReference type="Pfam" id="PF01746">
    <property type="entry name" value="tRNA_m1G_MT"/>
    <property type="match status" value="1"/>
</dbReference>
<evidence type="ECO:0000259" key="18">
    <source>
        <dbReference type="Pfam" id="PF01746"/>
    </source>
</evidence>
<evidence type="ECO:0000256" key="7">
    <source>
        <dbReference type="ARBA" id="ARBA00022490"/>
    </source>
</evidence>
<comment type="similarity">
    <text evidence="3 15 17">Belongs to the RNA methyltransferase TrmD family.</text>
</comment>
<sequence length="236" mass="26636">MTFDILTIFPRLFDGFCDQALIARAIKKKIIRLSPHNLRDWTHDAHRTVDGRPYGGGAGMVLMVEPIVHAVQELKKRHRSRVIVFSAKGKLFTQADARRLTRYEQLILICGRYEGIDERVAAFAADEEVSIGEYVLFGGEVPAMVVIEAVTRLLPGSIGKQKSLADESFGDAKGLAHQQLVAFVEYPHYTRPEKIKLGGKTRAVPKVLLSGNHAKIDAWRRQQSVRLTRRRRPELK</sequence>
<accession>A0A1F5PIZ2</accession>
<organism evidence="19 20">
    <name type="scientific">Candidatus Doudnabacteria bacterium RIFCSPHIGHO2_01_FULL_50_11</name>
    <dbReference type="NCBI Taxonomy" id="1817828"/>
    <lineage>
        <taxon>Bacteria</taxon>
        <taxon>Candidatus Doudnaibacteriota</taxon>
    </lineage>
</organism>
<dbReference type="Proteomes" id="UP000178377">
    <property type="component" value="Unassembled WGS sequence"/>
</dbReference>